<organism evidence="3 4">
    <name type="scientific">Adineta steineri</name>
    <dbReference type="NCBI Taxonomy" id="433720"/>
    <lineage>
        <taxon>Eukaryota</taxon>
        <taxon>Metazoa</taxon>
        <taxon>Spiralia</taxon>
        <taxon>Gnathifera</taxon>
        <taxon>Rotifera</taxon>
        <taxon>Eurotatoria</taxon>
        <taxon>Bdelloidea</taxon>
        <taxon>Adinetida</taxon>
        <taxon>Adinetidae</taxon>
        <taxon>Adineta</taxon>
    </lineage>
</organism>
<name>A0A814JIH4_9BILA</name>
<dbReference type="Proteomes" id="UP000663845">
    <property type="component" value="Unassembled WGS sequence"/>
</dbReference>
<sequence length="443" mass="51147">MSKRRNSRSSQKSNEENIRLEHTLEGNEDPIYNAPRVYNGKPVINISERRFGPPPINKQSQQYKIHLQQMDYINKHSELKPVFDSIFTHRLMQTVHGDQGHPNVPYQDIYLLTYDQTFIHAYLLLHENSHEHYTYLICHGIRHQIEDLNKIIDRFYNDFGNVLIIDYRGFGNSSGKQSERGAYIDVQTAFDYLLTLNEIDSKRIVIYGVSMGVALAIQLATEPNNSENIHACILENGFTSFKDAAADQSTFAWFLPSKIFSVGMKSIDKVHQLHVPVMYLSGLNDRTIHPKQTKQLFQATTNSKHCQLEIYADAGHTDVKQMPDYIKRSYKPFMKAVWKIQNPDQTSLQPPILVTDHGKRRTSSLYADAGHTDVKQMPDYIKRSYKPFMKAVWRIQNPDQTNLQPPILVTDHGKRRTSSVYECTEQQIQHVQSTNLSSCSCFH</sequence>
<dbReference type="EMBL" id="CAJNOG010000172">
    <property type="protein sequence ID" value="CAF1038167.1"/>
    <property type="molecule type" value="Genomic_DNA"/>
</dbReference>
<dbReference type="Gene3D" id="3.40.50.1820">
    <property type="entry name" value="alpha/beta hydrolase"/>
    <property type="match status" value="1"/>
</dbReference>
<feature type="region of interest" description="Disordered" evidence="1">
    <location>
        <begin position="1"/>
        <end position="24"/>
    </location>
</feature>
<protein>
    <recommendedName>
        <fullName evidence="2">Peptidase S9 prolyl oligopeptidase catalytic domain-containing protein</fullName>
    </recommendedName>
</protein>
<proteinExistence type="predicted"/>
<feature type="compositionally biased region" description="Basic and acidic residues" evidence="1">
    <location>
        <begin position="13"/>
        <end position="24"/>
    </location>
</feature>
<evidence type="ECO:0000259" key="2">
    <source>
        <dbReference type="Pfam" id="PF00326"/>
    </source>
</evidence>
<dbReference type="Pfam" id="PF00326">
    <property type="entry name" value="Peptidase_S9"/>
    <property type="match status" value="1"/>
</dbReference>
<dbReference type="InterPro" id="IPR029058">
    <property type="entry name" value="AB_hydrolase_fold"/>
</dbReference>
<evidence type="ECO:0000313" key="3">
    <source>
        <dbReference type="EMBL" id="CAF1038167.1"/>
    </source>
</evidence>
<feature type="domain" description="Peptidase S9 prolyl oligopeptidase catalytic" evidence="2">
    <location>
        <begin position="176"/>
        <end position="320"/>
    </location>
</feature>
<reference evidence="3" key="1">
    <citation type="submission" date="2021-02" db="EMBL/GenBank/DDBJ databases">
        <authorList>
            <person name="Nowell W R."/>
        </authorList>
    </citation>
    <scope>NUCLEOTIDE SEQUENCE</scope>
</reference>
<dbReference type="PANTHER" id="PTHR12277">
    <property type="entry name" value="ALPHA/BETA HYDROLASE DOMAIN-CONTAINING PROTEIN"/>
    <property type="match status" value="1"/>
</dbReference>
<accession>A0A814JIH4</accession>
<dbReference type="GO" id="GO:0008236">
    <property type="term" value="F:serine-type peptidase activity"/>
    <property type="evidence" value="ECO:0007669"/>
    <property type="project" value="InterPro"/>
</dbReference>
<gene>
    <name evidence="3" type="ORF">JYZ213_LOCUS17984</name>
</gene>
<dbReference type="SUPFAM" id="SSF53474">
    <property type="entry name" value="alpha/beta-Hydrolases"/>
    <property type="match status" value="1"/>
</dbReference>
<evidence type="ECO:0000313" key="4">
    <source>
        <dbReference type="Proteomes" id="UP000663845"/>
    </source>
</evidence>
<comment type="caution">
    <text evidence="3">The sequence shown here is derived from an EMBL/GenBank/DDBJ whole genome shotgun (WGS) entry which is preliminary data.</text>
</comment>
<dbReference type="GO" id="GO:0006508">
    <property type="term" value="P:proteolysis"/>
    <property type="evidence" value="ECO:0007669"/>
    <property type="project" value="InterPro"/>
</dbReference>
<dbReference type="PANTHER" id="PTHR12277:SF81">
    <property type="entry name" value="PROTEIN ABHD13"/>
    <property type="match status" value="1"/>
</dbReference>
<evidence type="ECO:0000256" key="1">
    <source>
        <dbReference type="SAM" id="MobiDB-lite"/>
    </source>
</evidence>
<dbReference type="InterPro" id="IPR001375">
    <property type="entry name" value="Peptidase_S9_cat"/>
</dbReference>
<dbReference type="AlphaFoldDB" id="A0A814JIH4"/>